<dbReference type="EMBL" id="CP001778">
    <property type="protein sequence ID" value="ADD40516.1"/>
    <property type="molecule type" value="Genomic_DNA"/>
</dbReference>
<dbReference type="STRING" id="446470.Snas_0804"/>
<gene>
    <name evidence="1" type="ordered locus">Snas_0804</name>
</gene>
<dbReference type="AlphaFoldDB" id="D3Q811"/>
<proteinExistence type="predicted"/>
<protein>
    <submittedName>
        <fullName evidence="1">Uncharacterized protein</fullName>
    </submittedName>
</protein>
<dbReference type="KEGG" id="sna:Snas_0804"/>
<name>D3Q811_STANL</name>
<evidence type="ECO:0000313" key="1">
    <source>
        <dbReference type="EMBL" id="ADD40516.1"/>
    </source>
</evidence>
<sequence>MKTDRWFHCSRTVAASGDALTLLRERLDCLYAAGDADGYSLVVVALAPEAGGFDRLAMRLSYARILSEATGVPAAMTGAALAVALINRDRNLSATLAMLRMRLGRATTTGRPPRVWLERLPAELPMAYELLDELSELSTSQH</sequence>
<keyword evidence="2" id="KW-1185">Reference proteome</keyword>
<dbReference type="HOGENOM" id="CLU_1814640_0_0_11"/>
<evidence type="ECO:0000313" key="2">
    <source>
        <dbReference type="Proteomes" id="UP000000844"/>
    </source>
</evidence>
<dbReference type="Proteomes" id="UP000000844">
    <property type="component" value="Chromosome"/>
</dbReference>
<accession>D3Q811</accession>
<reference evidence="1 2" key="1">
    <citation type="journal article" date="2009" name="Stand. Genomic Sci.">
        <title>Complete genome sequence of Stackebrandtia nassauensis type strain (LLR-40K-21).</title>
        <authorList>
            <person name="Munk C."/>
            <person name="Lapidus A."/>
            <person name="Copeland A."/>
            <person name="Jando M."/>
            <person name="Mayilraj S."/>
            <person name="Glavina Del Rio T."/>
            <person name="Nolan M."/>
            <person name="Chen F."/>
            <person name="Lucas S."/>
            <person name="Tice H."/>
            <person name="Cheng J.F."/>
            <person name="Han C."/>
            <person name="Detter J.C."/>
            <person name="Bruce D."/>
            <person name="Goodwin L."/>
            <person name="Chain P."/>
            <person name="Pitluck S."/>
            <person name="Goker M."/>
            <person name="Ovchinikova G."/>
            <person name="Pati A."/>
            <person name="Ivanova N."/>
            <person name="Mavromatis K."/>
            <person name="Chen A."/>
            <person name="Palaniappan K."/>
            <person name="Land M."/>
            <person name="Hauser L."/>
            <person name="Chang Y.J."/>
            <person name="Jeffries C.D."/>
            <person name="Bristow J."/>
            <person name="Eisen J.A."/>
            <person name="Markowitz V."/>
            <person name="Hugenholtz P."/>
            <person name="Kyrpides N.C."/>
            <person name="Klenk H.P."/>
        </authorList>
    </citation>
    <scope>NUCLEOTIDE SEQUENCE [LARGE SCALE GENOMIC DNA]</scope>
    <source>
        <strain evidence="2">DSM 44728 / CIP 108903 / NRRL B-16338 / NBRC 102104 / LLR-40K-21</strain>
    </source>
</reference>
<organism evidence="1 2">
    <name type="scientific">Stackebrandtia nassauensis (strain DSM 44728 / CIP 108903 / NRRL B-16338 / NBRC 102104 / LLR-40K-21)</name>
    <dbReference type="NCBI Taxonomy" id="446470"/>
    <lineage>
        <taxon>Bacteria</taxon>
        <taxon>Bacillati</taxon>
        <taxon>Actinomycetota</taxon>
        <taxon>Actinomycetes</taxon>
        <taxon>Glycomycetales</taxon>
        <taxon>Glycomycetaceae</taxon>
        <taxon>Stackebrandtia</taxon>
    </lineage>
</organism>